<evidence type="ECO:0000256" key="1">
    <source>
        <dbReference type="ARBA" id="ARBA00022612"/>
    </source>
</evidence>
<name>A0AAE3WCA5_9RHOB</name>
<sequence length="419" mass="45591">MALPFLFEFWAMDHQLPPDGDWRTWVIMGGRGAGKTRAGAEWVRAQVEGAGPQDTGVCRRIALVGETVDQVREVMVFGESGILACSPSDRRPEWQAGRKRLIWPNGAVAQVFSAHDPEGLRGPQFDGAWVDELAKWKKARDTWDMLQFGLRLGETPRVCVTTTPRNVGILKEILAMPSTVVTRASTEANAANLAQGFLDEVKARYAGTRLGRQELEGVLLEDVEGALWTSSALESSRVVELPELDRIVVAVDPPVTGHEGSDECGIVVAGAVTRGPVQDWRAYVLGDASVSAATPAVWAKAAIAAMERFGAEKLVAEVNQGGDLVESVIRQVDPMVPLKKVHAARGKAARAEPVAALYEQGRVFHVRDLGGLEDQMCRMTTRGYDGTGSPDRVDALVWALTELMIEPAAKWRRPQVRAV</sequence>
<dbReference type="AlphaFoldDB" id="A0AAE3WCA5"/>
<dbReference type="RefSeq" id="WP_306734396.1">
    <property type="nucleotide sequence ID" value="NZ_JANHAX010000001.1"/>
</dbReference>
<keyword evidence="4" id="KW-1185">Reference proteome</keyword>
<dbReference type="Pfam" id="PF03237">
    <property type="entry name" value="Terminase_6N"/>
    <property type="match status" value="1"/>
</dbReference>
<evidence type="ECO:0000259" key="2">
    <source>
        <dbReference type="Pfam" id="PF17289"/>
    </source>
</evidence>
<protein>
    <submittedName>
        <fullName evidence="3">Terminase family protein</fullName>
    </submittedName>
</protein>
<dbReference type="Gene3D" id="3.30.420.240">
    <property type="match status" value="1"/>
</dbReference>
<gene>
    <name evidence="3" type="ORF">NO357_04440</name>
</gene>
<dbReference type="Gene3D" id="3.40.50.300">
    <property type="entry name" value="P-loop containing nucleotide triphosphate hydrolases"/>
    <property type="match status" value="1"/>
</dbReference>
<keyword evidence="1" id="KW-1188">Viral release from host cell</keyword>
<dbReference type="Pfam" id="PF17289">
    <property type="entry name" value="Terminase_6C"/>
    <property type="match status" value="1"/>
</dbReference>
<reference evidence="3" key="1">
    <citation type="submission" date="2022-07" db="EMBL/GenBank/DDBJ databases">
        <authorList>
            <person name="Otstavnykh N."/>
            <person name="Isaeva M."/>
            <person name="Bystritskaya E."/>
        </authorList>
    </citation>
    <scope>NUCLEOTIDE SEQUENCE</scope>
    <source>
        <strain evidence="3">KCTC 52189</strain>
    </source>
</reference>
<accession>A0AAE3WCA5</accession>
<organism evidence="3 4">
    <name type="scientific">Marimonas arenosa</name>
    <dbReference type="NCBI Taxonomy" id="1795305"/>
    <lineage>
        <taxon>Bacteria</taxon>
        <taxon>Pseudomonadati</taxon>
        <taxon>Pseudomonadota</taxon>
        <taxon>Alphaproteobacteria</taxon>
        <taxon>Rhodobacterales</taxon>
        <taxon>Paracoccaceae</taxon>
        <taxon>Marimonas</taxon>
    </lineage>
</organism>
<dbReference type="Proteomes" id="UP001226762">
    <property type="component" value="Unassembled WGS sequence"/>
</dbReference>
<evidence type="ECO:0000313" key="3">
    <source>
        <dbReference type="EMBL" id="MDQ2089147.1"/>
    </source>
</evidence>
<dbReference type="InterPro" id="IPR035421">
    <property type="entry name" value="Terminase_6C"/>
</dbReference>
<feature type="domain" description="Terminase large subunit gp17-like C-terminal" evidence="2">
    <location>
        <begin position="250"/>
        <end position="401"/>
    </location>
</feature>
<proteinExistence type="predicted"/>
<dbReference type="InterPro" id="IPR027417">
    <property type="entry name" value="P-loop_NTPase"/>
</dbReference>
<evidence type="ECO:0000313" key="4">
    <source>
        <dbReference type="Proteomes" id="UP001226762"/>
    </source>
</evidence>
<dbReference type="EMBL" id="JANHAX010000001">
    <property type="protein sequence ID" value="MDQ2089147.1"/>
    <property type="molecule type" value="Genomic_DNA"/>
</dbReference>
<comment type="caution">
    <text evidence="3">The sequence shown here is derived from an EMBL/GenBank/DDBJ whole genome shotgun (WGS) entry which is preliminary data.</text>
</comment>
<reference evidence="3" key="2">
    <citation type="submission" date="2023-02" db="EMBL/GenBank/DDBJ databases">
        <title>'Rhodoalgimonas zhirmunskyi' gen. nov., isolated from a red alga.</title>
        <authorList>
            <person name="Nedashkovskaya O.I."/>
            <person name="Otstavnykh N.Y."/>
            <person name="Bystritskaya E.P."/>
            <person name="Balabanova L.A."/>
            <person name="Isaeva M.P."/>
        </authorList>
    </citation>
    <scope>NUCLEOTIDE SEQUENCE</scope>
    <source>
        <strain evidence="3">KCTC 52189</strain>
    </source>
</reference>